<feature type="site" description="Transition state stabilizer" evidence="3">
    <location>
        <position position="66"/>
    </location>
</feature>
<dbReference type="STRING" id="314344.AL013_10850"/>
<keyword evidence="2 3" id="KW-0548">Nucleotidyltransferase</keyword>
<comment type="pathway">
    <text evidence="3">Isoprenoid biosynthesis; isopentenyl diphosphate biosynthesis via DXP pathway; isopentenyl diphosphate from 1-deoxy-D-xylulose 5-phosphate: step 2/6.</text>
</comment>
<protein>
    <recommendedName>
        <fullName evidence="3">2-C-methyl-D-erythritol 4-phosphate cytidylyltransferase</fullName>
        <ecNumber evidence="3">2.7.7.60</ecNumber>
    </recommendedName>
    <alternativeName>
        <fullName evidence="3">4-diphosphocytidyl-2C-methyl-D-erythritol synthase</fullName>
    </alternativeName>
    <alternativeName>
        <fullName evidence="3">MEP cytidylyltransferase</fullName>
        <shortName evidence="3">MCT</shortName>
    </alternativeName>
</protein>
<sequence>MAAGCHGKQGWKEIIHNEACSIRWPLKRQCQNNAGRAVVFDHVGESRTIPDMNVGLLLLSAGSGSRFGGEVPKQYIAVGGQALLLHTLEHLAAEPRIALVQPVIAAGDSYFASLVAGLSFPFTLLPPVVGGATRAHSMQQGLQALPADIDLVAVHDAARPLPSKRLLGDVIDTAARYGAAVPGLAVHDTIKRVDSDGRVLETPARESLRAVQTPQVARREWFHKALRCEQERLQLHTDDASLLEAAGFDVYVSEGDAANRKITTPADMAWLADRLQQS</sequence>
<comment type="function">
    <text evidence="3">Catalyzes the formation of 4-diphosphocytidyl-2-C-methyl-D-erythritol from CTP and 2-C-methyl-D-erythritol 4-phosphate (MEP).</text>
</comment>
<comment type="similarity">
    <text evidence="3">Belongs to the IspD/TarI cytidylyltransferase family. IspD subfamily.</text>
</comment>
<dbReference type="PANTHER" id="PTHR32125:SF4">
    <property type="entry name" value="2-C-METHYL-D-ERYTHRITOL 4-PHOSPHATE CYTIDYLYLTRANSFERASE, CHLOROPLASTIC"/>
    <property type="match status" value="1"/>
</dbReference>
<evidence type="ECO:0000256" key="2">
    <source>
        <dbReference type="ARBA" id="ARBA00022695"/>
    </source>
</evidence>
<dbReference type="InterPro" id="IPR050088">
    <property type="entry name" value="IspD/TarI_cytidylyltransf_bact"/>
</dbReference>
<evidence type="ECO:0000256" key="3">
    <source>
        <dbReference type="HAMAP-Rule" id="MF_00108"/>
    </source>
</evidence>
<organism evidence="4 5">
    <name type="scientific">Mariprofundus ferrooxydans PV-1</name>
    <dbReference type="NCBI Taxonomy" id="314345"/>
    <lineage>
        <taxon>Bacteria</taxon>
        <taxon>Pseudomonadati</taxon>
        <taxon>Pseudomonadota</taxon>
        <taxon>Candidatius Mariprofundia</taxon>
        <taxon>Mariprofundales</taxon>
        <taxon>Mariprofundaceae</taxon>
        <taxon>Mariprofundus</taxon>
    </lineage>
</organism>
<dbReference type="HAMAP" id="MF_00108">
    <property type="entry name" value="IspD"/>
    <property type="match status" value="1"/>
</dbReference>
<dbReference type="Gene3D" id="3.90.550.10">
    <property type="entry name" value="Spore Coat Polysaccharide Biosynthesis Protein SpsA, Chain A"/>
    <property type="match status" value="1"/>
</dbReference>
<accession>Q0F0F0</accession>
<dbReference type="InterPro" id="IPR001228">
    <property type="entry name" value="IspD"/>
</dbReference>
<dbReference type="FunFam" id="3.90.550.10:FF:000003">
    <property type="entry name" value="2-C-methyl-D-erythritol 4-phosphate cytidylyltransferase"/>
    <property type="match status" value="1"/>
</dbReference>
<evidence type="ECO:0000256" key="1">
    <source>
        <dbReference type="ARBA" id="ARBA00022679"/>
    </source>
</evidence>
<keyword evidence="1 3" id="KW-0808">Transferase</keyword>
<dbReference type="CDD" id="cd02516">
    <property type="entry name" value="CDP-ME_synthetase"/>
    <property type="match status" value="1"/>
</dbReference>
<proteinExistence type="inferred from homology"/>
<evidence type="ECO:0000313" key="5">
    <source>
        <dbReference type="Proteomes" id="UP000005297"/>
    </source>
</evidence>
<feature type="site" description="Transition state stabilizer" evidence="3">
    <location>
        <position position="73"/>
    </location>
</feature>
<dbReference type="Proteomes" id="UP000005297">
    <property type="component" value="Unassembled WGS sequence"/>
</dbReference>
<dbReference type="PANTHER" id="PTHR32125">
    <property type="entry name" value="2-C-METHYL-D-ERYTHRITOL 4-PHOSPHATE CYTIDYLYLTRANSFERASE, CHLOROPLASTIC"/>
    <property type="match status" value="1"/>
</dbReference>
<comment type="caution">
    <text evidence="4">The sequence shown here is derived from an EMBL/GenBank/DDBJ whole genome shotgun (WGS) entry which is preliminary data.</text>
</comment>
<dbReference type="UniPathway" id="UPA00056">
    <property type="reaction ID" value="UER00093"/>
</dbReference>
<keyword evidence="5" id="KW-1185">Reference proteome</keyword>
<dbReference type="EC" id="2.7.7.60" evidence="3"/>
<dbReference type="InterPro" id="IPR034683">
    <property type="entry name" value="IspD/TarI"/>
</dbReference>
<dbReference type="eggNOG" id="COG1211">
    <property type="taxonomic scope" value="Bacteria"/>
</dbReference>
<gene>
    <name evidence="3" type="primary">ispD</name>
    <name evidence="4" type="ORF">SPV1_07034</name>
</gene>
<feature type="site" description="Positions MEP for the nucleophilic attack" evidence="3">
    <location>
        <position position="205"/>
    </location>
</feature>
<feature type="site" description="Positions MEP for the nucleophilic attack" evidence="3">
    <location>
        <position position="261"/>
    </location>
</feature>
<dbReference type="InterPro" id="IPR029044">
    <property type="entry name" value="Nucleotide-diphossugar_trans"/>
</dbReference>
<dbReference type="EMBL" id="AATS01000004">
    <property type="protein sequence ID" value="EAU55078.1"/>
    <property type="molecule type" value="Genomic_DNA"/>
</dbReference>
<dbReference type="GO" id="GO:0050518">
    <property type="term" value="F:2-C-methyl-D-erythritol 4-phosphate cytidylyltransferase activity"/>
    <property type="evidence" value="ECO:0007669"/>
    <property type="project" value="UniProtKB-UniRule"/>
</dbReference>
<dbReference type="Pfam" id="PF01128">
    <property type="entry name" value="IspD"/>
    <property type="match status" value="1"/>
</dbReference>
<dbReference type="NCBIfam" id="TIGR00453">
    <property type="entry name" value="ispD"/>
    <property type="match status" value="1"/>
</dbReference>
<comment type="catalytic activity">
    <reaction evidence="3">
        <text>2-C-methyl-D-erythritol 4-phosphate + CTP + H(+) = 4-CDP-2-C-methyl-D-erythritol + diphosphate</text>
        <dbReference type="Rhea" id="RHEA:13429"/>
        <dbReference type="ChEBI" id="CHEBI:15378"/>
        <dbReference type="ChEBI" id="CHEBI:33019"/>
        <dbReference type="ChEBI" id="CHEBI:37563"/>
        <dbReference type="ChEBI" id="CHEBI:57823"/>
        <dbReference type="ChEBI" id="CHEBI:58262"/>
        <dbReference type="EC" id="2.7.7.60"/>
    </reaction>
</comment>
<keyword evidence="3" id="KW-0414">Isoprene biosynthesis</keyword>
<dbReference type="HOGENOM" id="CLU_061281_0_1_0"/>
<name>Q0F0F0_9PROT</name>
<evidence type="ECO:0000313" key="4">
    <source>
        <dbReference type="EMBL" id="EAU55078.1"/>
    </source>
</evidence>
<dbReference type="FunCoup" id="Q0F0F0">
    <property type="interactions" value="486"/>
</dbReference>
<reference evidence="4 5" key="1">
    <citation type="submission" date="2006-09" db="EMBL/GenBank/DDBJ databases">
        <authorList>
            <person name="Emerson D."/>
            <person name="Ferriera S."/>
            <person name="Johnson J."/>
            <person name="Kravitz S."/>
            <person name="Halpern A."/>
            <person name="Remington K."/>
            <person name="Beeson K."/>
            <person name="Tran B."/>
            <person name="Rogers Y.-H."/>
            <person name="Friedman R."/>
            <person name="Venter J.C."/>
        </authorList>
    </citation>
    <scope>NUCLEOTIDE SEQUENCE [LARGE SCALE GENOMIC DNA]</scope>
    <source>
        <strain evidence="4 5">PV-1</strain>
    </source>
</reference>
<dbReference type="SUPFAM" id="SSF53448">
    <property type="entry name" value="Nucleotide-diphospho-sugar transferases"/>
    <property type="match status" value="1"/>
</dbReference>
<dbReference type="GO" id="GO:0019288">
    <property type="term" value="P:isopentenyl diphosphate biosynthetic process, methylerythritol 4-phosphate pathway"/>
    <property type="evidence" value="ECO:0007669"/>
    <property type="project" value="UniProtKB-UniRule"/>
</dbReference>
<dbReference type="InParanoid" id="Q0F0F0"/>
<dbReference type="AlphaFoldDB" id="Q0F0F0"/>